<gene>
    <name evidence="1" type="ORF">S06H3_08504</name>
</gene>
<proteinExistence type="predicted"/>
<accession>X1M3E7</accession>
<reference evidence="1" key="1">
    <citation type="journal article" date="2014" name="Front. Microbiol.">
        <title>High frequency of phylogenetically diverse reductive dehalogenase-homologous genes in deep subseafloor sedimentary metagenomes.</title>
        <authorList>
            <person name="Kawai M."/>
            <person name="Futagami T."/>
            <person name="Toyoda A."/>
            <person name="Takaki Y."/>
            <person name="Nishi S."/>
            <person name="Hori S."/>
            <person name="Arai W."/>
            <person name="Tsubouchi T."/>
            <person name="Morono Y."/>
            <person name="Uchiyama I."/>
            <person name="Ito T."/>
            <person name="Fujiyama A."/>
            <person name="Inagaki F."/>
            <person name="Takami H."/>
        </authorList>
    </citation>
    <scope>NUCLEOTIDE SEQUENCE</scope>
    <source>
        <strain evidence="1">Expedition CK06-06</strain>
    </source>
</reference>
<evidence type="ECO:0000313" key="1">
    <source>
        <dbReference type="EMBL" id="GAI09185.1"/>
    </source>
</evidence>
<dbReference type="EMBL" id="BARV01003598">
    <property type="protein sequence ID" value="GAI09185.1"/>
    <property type="molecule type" value="Genomic_DNA"/>
</dbReference>
<comment type="caution">
    <text evidence="1">The sequence shown here is derived from an EMBL/GenBank/DDBJ whole genome shotgun (WGS) entry which is preliminary data.</text>
</comment>
<name>X1M3E7_9ZZZZ</name>
<dbReference type="AlphaFoldDB" id="X1M3E7"/>
<organism evidence="1">
    <name type="scientific">marine sediment metagenome</name>
    <dbReference type="NCBI Taxonomy" id="412755"/>
    <lineage>
        <taxon>unclassified sequences</taxon>
        <taxon>metagenomes</taxon>
        <taxon>ecological metagenomes</taxon>
    </lineage>
</organism>
<sequence length="37" mass="4361">VYDLQAHKMTIWIKTEKIEAEGTPVKAIYILKELEEE</sequence>
<feature type="non-terminal residue" evidence="1">
    <location>
        <position position="1"/>
    </location>
</feature>
<protein>
    <submittedName>
        <fullName evidence="1">Uncharacterized protein</fullName>
    </submittedName>
</protein>